<keyword evidence="2" id="KW-1185">Reference proteome</keyword>
<reference evidence="1 2" key="1">
    <citation type="journal article" date="2023" name="G3 (Bethesda)">
        <title>A haplotype-resolved chromosome-scale genome for Quercus rubra L. provides insights into the genetics of adaptive traits for red oak species.</title>
        <authorList>
            <person name="Kapoor B."/>
            <person name="Jenkins J."/>
            <person name="Schmutz J."/>
            <person name="Zhebentyayeva T."/>
            <person name="Kuelheim C."/>
            <person name="Coggeshall M."/>
            <person name="Heim C."/>
            <person name="Lasky J.R."/>
            <person name="Leites L."/>
            <person name="Islam-Faridi N."/>
            <person name="Romero-Severson J."/>
            <person name="DeLeo V.L."/>
            <person name="Lucas S.M."/>
            <person name="Lazic D."/>
            <person name="Gailing O."/>
            <person name="Carlson J."/>
            <person name="Staton M."/>
        </authorList>
    </citation>
    <scope>NUCLEOTIDE SEQUENCE [LARGE SCALE GENOMIC DNA]</scope>
    <source>
        <strain evidence="1">Pseudo-F2</strain>
    </source>
</reference>
<comment type="caution">
    <text evidence="1">The sequence shown here is derived from an EMBL/GenBank/DDBJ whole genome shotgun (WGS) entry which is preliminary data.</text>
</comment>
<dbReference type="PANTHER" id="PTHR37201">
    <property type="entry name" value="WD REPEAT PROTEIN"/>
    <property type="match status" value="1"/>
</dbReference>
<protein>
    <submittedName>
        <fullName evidence="1">Uncharacterized protein</fullName>
    </submittedName>
</protein>
<dbReference type="Proteomes" id="UP001324115">
    <property type="component" value="Unassembled WGS sequence"/>
</dbReference>
<evidence type="ECO:0000313" key="2">
    <source>
        <dbReference type="Proteomes" id="UP001324115"/>
    </source>
</evidence>
<evidence type="ECO:0000313" key="1">
    <source>
        <dbReference type="EMBL" id="KAK4589482.1"/>
    </source>
</evidence>
<dbReference type="AlphaFoldDB" id="A0AAN7IWS7"/>
<name>A0AAN7IWS7_QUERU</name>
<dbReference type="PANTHER" id="PTHR37201:SF1">
    <property type="entry name" value="WD REPEAT PROTEIN"/>
    <property type="match status" value="1"/>
</dbReference>
<organism evidence="1 2">
    <name type="scientific">Quercus rubra</name>
    <name type="common">Northern red oak</name>
    <name type="synonym">Quercus borealis</name>
    <dbReference type="NCBI Taxonomy" id="3512"/>
    <lineage>
        <taxon>Eukaryota</taxon>
        <taxon>Viridiplantae</taxon>
        <taxon>Streptophyta</taxon>
        <taxon>Embryophyta</taxon>
        <taxon>Tracheophyta</taxon>
        <taxon>Spermatophyta</taxon>
        <taxon>Magnoliopsida</taxon>
        <taxon>eudicotyledons</taxon>
        <taxon>Gunneridae</taxon>
        <taxon>Pentapetalae</taxon>
        <taxon>rosids</taxon>
        <taxon>fabids</taxon>
        <taxon>Fagales</taxon>
        <taxon>Fagaceae</taxon>
        <taxon>Quercus</taxon>
    </lineage>
</organism>
<dbReference type="EMBL" id="JAXUIC010000005">
    <property type="protein sequence ID" value="KAK4589482.1"/>
    <property type="molecule type" value="Genomic_DNA"/>
</dbReference>
<proteinExistence type="predicted"/>
<gene>
    <name evidence="1" type="ORF">RGQ29_020167</name>
</gene>
<accession>A0AAN7IWS7</accession>
<sequence>MKLVMAANLFFGMNNDILMEYYLQKYGYSCTGSYTMLPATTKLEKLLRAVGGEERAYVSAWDEKPYEIVDNGKKAYFDEQDVVAFLDPPKELIPLLDPSSYNPAAYLWKKIEDIPEERCYHLLNLVNPRLISRAWQIAGTRYEDPKLPKKTASTLFSEDGVMLEYYNCRTSGRNSSKFCYDYLVMF</sequence>